<name>A0AAN6VX35_9PEZI</name>
<evidence type="ECO:0000313" key="1">
    <source>
        <dbReference type="EMBL" id="KAK4171303.1"/>
    </source>
</evidence>
<accession>A0AAN6VX35</accession>
<protein>
    <submittedName>
        <fullName evidence="1">Uncharacterized protein</fullName>
    </submittedName>
</protein>
<gene>
    <name evidence="1" type="ORF">QBC36DRAFT_99249</name>
</gene>
<evidence type="ECO:0000313" key="2">
    <source>
        <dbReference type="Proteomes" id="UP001302321"/>
    </source>
</evidence>
<dbReference type="EMBL" id="MU866590">
    <property type="protein sequence ID" value="KAK4171303.1"/>
    <property type="molecule type" value="Genomic_DNA"/>
</dbReference>
<comment type="caution">
    <text evidence="1">The sequence shown here is derived from an EMBL/GenBank/DDBJ whole genome shotgun (WGS) entry which is preliminary data.</text>
</comment>
<proteinExistence type="predicted"/>
<reference evidence="1" key="2">
    <citation type="submission" date="2023-05" db="EMBL/GenBank/DDBJ databases">
        <authorList>
            <consortium name="Lawrence Berkeley National Laboratory"/>
            <person name="Steindorff A."/>
            <person name="Hensen N."/>
            <person name="Bonometti L."/>
            <person name="Westerberg I."/>
            <person name="Brannstrom I.O."/>
            <person name="Guillou S."/>
            <person name="Cros-Aarteil S."/>
            <person name="Calhoun S."/>
            <person name="Haridas S."/>
            <person name="Kuo A."/>
            <person name="Mondo S."/>
            <person name="Pangilinan J."/>
            <person name="Riley R."/>
            <person name="Labutti K."/>
            <person name="Andreopoulos B."/>
            <person name="Lipzen A."/>
            <person name="Chen C."/>
            <person name="Yanf M."/>
            <person name="Daum C."/>
            <person name="Ng V."/>
            <person name="Clum A."/>
            <person name="Ohm R."/>
            <person name="Martin F."/>
            <person name="Silar P."/>
            <person name="Natvig D."/>
            <person name="Lalanne C."/>
            <person name="Gautier V."/>
            <person name="Ament-Velasquez S.L."/>
            <person name="Kruys A."/>
            <person name="Hutchinson M.I."/>
            <person name="Powell A.J."/>
            <person name="Barry K."/>
            <person name="Miller A.N."/>
            <person name="Grigoriev I.V."/>
            <person name="Debuchy R."/>
            <person name="Gladieux P."/>
            <person name="Thoren M.H."/>
            <person name="Johannesson H."/>
        </authorList>
    </citation>
    <scope>NUCLEOTIDE SEQUENCE</scope>
    <source>
        <strain evidence="1">CBS 892.96</strain>
    </source>
</reference>
<reference evidence="1" key="1">
    <citation type="journal article" date="2023" name="Mol. Phylogenet. Evol.">
        <title>Genome-scale phylogeny and comparative genomics of the fungal order Sordariales.</title>
        <authorList>
            <person name="Hensen N."/>
            <person name="Bonometti L."/>
            <person name="Westerberg I."/>
            <person name="Brannstrom I.O."/>
            <person name="Guillou S."/>
            <person name="Cros-Aarteil S."/>
            <person name="Calhoun S."/>
            <person name="Haridas S."/>
            <person name="Kuo A."/>
            <person name="Mondo S."/>
            <person name="Pangilinan J."/>
            <person name="Riley R."/>
            <person name="LaButti K."/>
            <person name="Andreopoulos B."/>
            <person name="Lipzen A."/>
            <person name="Chen C."/>
            <person name="Yan M."/>
            <person name="Daum C."/>
            <person name="Ng V."/>
            <person name="Clum A."/>
            <person name="Steindorff A."/>
            <person name="Ohm R.A."/>
            <person name="Martin F."/>
            <person name="Silar P."/>
            <person name="Natvig D.O."/>
            <person name="Lalanne C."/>
            <person name="Gautier V."/>
            <person name="Ament-Velasquez S.L."/>
            <person name="Kruys A."/>
            <person name="Hutchinson M.I."/>
            <person name="Powell A.J."/>
            <person name="Barry K."/>
            <person name="Miller A.N."/>
            <person name="Grigoriev I.V."/>
            <person name="Debuchy R."/>
            <person name="Gladieux P."/>
            <person name="Hiltunen Thoren M."/>
            <person name="Johannesson H."/>
        </authorList>
    </citation>
    <scope>NUCLEOTIDE SEQUENCE</scope>
    <source>
        <strain evidence="1">CBS 892.96</strain>
    </source>
</reference>
<organism evidence="1 2">
    <name type="scientific">Triangularia setosa</name>
    <dbReference type="NCBI Taxonomy" id="2587417"/>
    <lineage>
        <taxon>Eukaryota</taxon>
        <taxon>Fungi</taxon>
        <taxon>Dikarya</taxon>
        <taxon>Ascomycota</taxon>
        <taxon>Pezizomycotina</taxon>
        <taxon>Sordariomycetes</taxon>
        <taxon>Sordariomycetidae</taxon>
        <taxon>Sordariales</taxon>
        <taxon>Podosporaceae</taxon>
        <taxon>Triangularia</taxon>
    </lineage>
</organism>
<keyword evidence="2" id="KW-1185">Reference proteome</keyword>
<dbReference type="Proteomes" id="UP001302321">
    <property type="component" value="Unassembled WGS sequence"/>
</dbReference>
<dbReference type="AlphaFoldDB" id="A0AAN6VX35"/>
<sequence length="266" mass="29397">MQTNIHQSYLAQTNSSRPWSESMTAAAQVLVFYTVLLTQLAGSSHFFRAGRATAWTTMAIQPIEEVFGDPSPTICNRLRVQDSKRKKKEKKNRKKKSFFALRTLSPCMARKCNQPASRVALLDNNRSQPCTPCKLDLQSDMVPEICAGSPNMHSLYSNGGQQGGGSVALVAARQVSHIVKLRRDPLPRPCTNVFLSVLRDLPRCFEKRPCCTCDLVHVLRQTHQLAPQMWKAGRKPSGLLAASPLIPGSSASHTGLGTWKDPAVRM</sequence>